<dbReference type="EMBL" id="DSVQ01000005">
    <property type="protein sequence ID" value="HGT38006.1"/>
    <property type="molecule type" value="Genomic_DNA"/>
</dbReference>
<feature type="transmembrane region" description="Helical" evidence="1">
    <location>
        <begin position="7"/>
        <end position="29"/>
    </location>
</feature>
<evidence type="ECO:0000256" key="1">
    <source>
        <dbReference type="SAM" id="Phobius"/>
    </source>
</evidence>
<dbReference type="AlphaFoldDB" id="A0A7C4QP65"/>
<name>A0A7C4QP65_9PLAN</name>
<feature type="transmembrane region" description="Helical" evidence="1">
    <location>
        <begin position="58"/>
        <end position="76"/>
    </location>
</feature>
<protein>
    <recommendedName>
        <fullName evidence="3">Signal peptide prediction</fullName>
    </recommendedName>
</protein>
<feature type="transmembrane region" description="Helical" evidence="1">
    <location>
        <begin position="96"/>
        <end position="113"/>
    </location>
</feature>
<proteinExistence type="predicted"/>
<sequence>MFQRRRLWLYLWVAPGSCVGLMAAALAVWRGGRLRIVDGVLEVASEDVTRWIGRLTRVGGPLAAITLGHVVVGASLADLQRTRRHERIHVRQYERWGPFFIPAYLIASGWVWLRGGHPYLDNPFEVEAFTESARAGSNGEQHATDSE</sequence>
<keyword evidence="1" id="KW-0812">Transmembrane</keyword>
<keyword evidence="1" id="KW-0472">Membrane</keyword>
<evidence type="ECO:0000313" key="2">
    <source>
        <dbReference type="EMBL" id="HGT38006.1"/>
    </source>
</evidence>
<organism evidence="2">
    <name type="scientific">Schlesneria paludicola</name>
    <dbReference type="NCBI Taxonomy" id="360056"/>
    <lineage>
        <taxon>Bacteria</taxon>
        <taxon>Pseudomonadati</taxon>
        <taxon>Planctomycetota</taxon>
        <taxon>Planctomycetia</taxon>
        <taxon>Planctomycetales</taxon>
        <taxon>Planctomycetaceae</taxon>
        <taxon>Schlesneria</taxon>
    </lineage>
</organism>
<gene>
    <name evidence="2" type="ORF">ENS64_01870</name>
</gene>
<accession>A0A7C4QP65</accession>
<comment type="caution">
    <text evidence="2">The sequence shown here is derived from an EMBL/GenBank/DDBJ whole genome shotgun (WGS) entry which is preliminary data.</text>
</comment>
<reference evidence="2" key="1">
    <citation type="journal article" date="2020" name="mSystems">
        <title>Genome- and Community-Level Interaction Insights into Carbon Utilization and Element Cycling Functions of Hydrothermarchaeota in Hydrothermal Sediment.</title>
        <authorList>
            <person name="Zhou Z."/>
            <person name="Liu Y."/>
            <person name="Xu W."/>
            <person name="Pan J."/>
            <person name="Luo Z.H."/>
            <person name="Li M."/>
        </authorList>
    </citation>
    <scope>NUCLEOTIDE SEQUENCE [LARGE SCALE GENOMIC DNA]</scope>
    <source>
        <strain evidence="2">SpSt-508</strain>
    </source>
</reference>
<evidence type="ECO:0008006" key="3">
    <source>
        <dbReference type="Google" id="ProtNLM"/>
    </source>
</evidence>
<keyword evidence="1" id="KW-1133">Transmembrane helix</keyword>